<dbReference type="SUPFAM" id="SSF53335">
    <property type="entry name" value="S-adenosyl-L-methionine-dependent methyltransferases"/>
    <property type="match status" value="1"/>
</dbReference>
<evidence type="ECO:0000313" key="3">
    <source>
        <dbReference type="Proteomes" id="UP000838748"/>
    </source>
</evidence>
<dbReference type="Proteomes" id="UP000838748">
    <property type="component" value="Unassembled WGS sequence"/>
</dbReference>
<name>A0ABM9A0Z0_9VIBR</name>
<organism evidence="2 3">
    <name type="scientific">Vibrio marisflavi CECT 7928</name>
    <dbReference type="NCBI Taxonomy" id="634439"/>
    <lineage>
        <taxon>Bacteria</taxon>
        <taxon>Pseudomonadati</taxon>
        <taxon>Pseudomonadota</taxon>
        <taxon>Gammaproteobacteria</taxon>
        <taxon>Vibrionales</taxon>
        <taxon>Vibrionaceae</taxon>
        <taxon>Vibrio</taxon>
    </lineage>
</organism>
<dbReference type="InterPro" id="IPR013216">
    <property type="entry name" value="Methyltransf_11"/>
</dbReference>
<keyword evidence="3" id="KW-1185">Reference proteome</keyword>
<dbReference type="RefSeq" id="WP_237360276.1">
    <property type="nucleotide sequence ID" value="NZ_CAKLDM010000001.1"/>
</dbReference>
<accession>A0ABM9A0Z0</accession>
<dbReference type="Gene3D" id="3.40.50.150">
    <property type="entry name" value="Vaccinia Virus protein VP39"/>
    <property type="match status" value="1"/>
</dbReference>
<dbReference type="EMBL" id="CAKLDM010000001">
    <property type="protein sequence ID" value="CAH0537065.1"/>
    <property type="molecule type" value="Genomic_DNA"/>
</dbReference>
<comment type="caution">
    <text evidence="2">The sequence shown here is derived from an EMBL/GenBank/DDBJ whole genome shotgun (WGS) entry which is preliminary data.</text>
</comment>
<sequence>MSNPKTDVIRHNSQAWDKFAKAECDWSKPVSQEIISNAKQGSWSVHITKTALTEDWLPKNLQGKRVLCLASAGGQQAPVLAAAGAIVTVYDISQEQLNKDRFVADRDNLELVTKQGDMRDLSVFESESFDYIISPISNLYIPELKRLWHECYRVLKTNGVLLASFYNPILFVFERNKELEEQGILKPKYTLPYSDATSLQAHEYQAKLASGDAIVFGHTLTEQIGEQINAGFSITGFYEDEHPTPRFLIENYMSTMIATKAIKRATGNTW</sequence>
<proteinExistence type="predicted"/>
<dbReference type="CDD" id="cd02440">
    <property type="entry name" value="AdoMet_MTases"/>
    <property type="match status" value="1"/>
</dbReference>
<evidence type="ECO:0000259" key="1">
    <source>
        <dbReference type="Pfam" id="PF08241"/>
    </source>
</evidence>
<feature type="domain" description="Methyltransferase type 11" evidence="1">
    <location>
        <begin position="68"/>
        <end position="162"/>
    </location>
</feature>
<evidence type="ECO:0000313" key="2">
    <source>
        <dbReference type="EMBL" id="CAH0537065.1"/>
    </source>
</evidence>
<gene>
    <name evidence="2" type="ORF">VMF7928_00901</name>
</gene>
<dbReference type="Pfam" id="PF08241">
    <property type="entry name" value="Methyltransf_11"/>
    <property type="match status" value="1"/>
</dbReference>
<protein>
    <recommendedName>
        <fullName evidence="1">Methyltransferase type 11 domain-containing protein</fullName>
    </recommendedName>
</protein>
<dbReference type="InterPro" id="IPR029063">
    <property type="entry name" value="SAM-dependent_MTases_sf"/>
</dbReference>
<reference evidence="2" key="1">
    <citation type="submission" date="2021-11" db="EMBL/GenBank/DDBJ databases">
        <authorList>
            <person name="Rodrigo-Torres L."/>
            <person name="Arahal R. D."/>
            <person name="Lucena T."/>
        </authorList>
    </citation>
    <scope>NUCLEOTIDE SEQUENCE</scope>
    <source>
        <strain evidence="2">CECT 7928</strain>
    </source>
</reference>